<proteinExistence type="predicted"/>
<feature type="domain" description="PIN" evidence="1">
    <location>
        <begin position="8"/>
        <end position="132"/>
    </location>
</feature>
<accession>A0A6P1Y4W8</accession>
<evidence type="ECO:0000313" key="2">
    <source>
        <dbReference type="EMBL" id="QHX44043.1"/>
    </source>
</evidence>
<evidence type="ECO:0000259" key="1">
    <source>
        <dbReference type="Pfam" id="PF01850"/>
    </source>
</evidence>
<gene>
    <name evidence="2" type="ORF">GWP43_11995</name>
</gene>
<dbReference type="Proteomes" id="UP000464374">
    <property type="component" value="Chromosome"/>
</dbReference>
<dbReference type="InterPro" id="IPR002716">
    <property type="entry name" value="PIN_dom"/>
</dbReference>
<name>A0A6P1Y4W8_9SPIR</name>
<dbReference type="EMBL" id="CP048020">
    <property type="protein sequence ID" value="QHX44043.1"/>
    <property type="molecule type" value="Genomic_DNA"/>
</dbReference>
<organism evidence="2 3">
    <name type="scientific">Treponema vincentii</name>
    <dbReference type="NCBI Taxonomy" id="69710"/>
    <lineage>
        <taxon>Bacteria</taxon>
        <taxon>Pseudomonadati</taxon>
        <taxon>Spirochaetota</taxon>
        <taxon>Spirochaetia</taxon>
        <taxon>Spirochaetales</taxon>
        <taxon>Treponemataceae</taxon>
        <taxon>Treponema</taxon>
    </lineage>
</organism>
<dbReference type="CDD" id="cd09874">
    <property type="entry name" value="PIN_MT3492-like"/>
    <property type="match status" value="1"/>
</dbReference>
<dbReference type="Gene3D" id="3.40.50.1010">
    <property type="entry name" value="5'-nuclease"/>
    <property type="match status" value="1"/>
</dbReference>
<dbReference type="SUPFAM" id="SSF88723">
    <property type="entry name" value="PIN domain-like"/>
    <property type="match status" value="1"/>
</dbReference>
<sequence>MAIGYNKIFVDTAIFIYYLEKHPLYFDTAKAFFESCIKSGKTVLTSVVTVQEYLVYPYMQSDQALIENFNRFLTACGIHVIDITRPIAEKAAEIRAELHSLKGMDALQLASALISGCDAFFTNDVRLCRYDKLFCLTLDMWKQSP</sequence>
<dbReference type="KEGG" id="trz:GWP43_11995"/>
<dbReference type="AlphaFoldDB" id="A0A6P1Y4W8"/>
<protein>
    <submittedName>
        <fullName evidence="2">PIN domain-containing protein</fullName>
    </submittedName>
</protein>
<reference evidence="2 3" key="1">
    <citation type="submission" date="2020-01" db="EMBL/GenBank/DDBJ databases">
        <title>Complete genome sequence of a human oral phylogroup 1 Treponema sp. strain ATCC 700766, originally isolated from periodontitis dental plaque.</title>
        <authorList>
            <person name="Chan Y."/>
            <person name="Huo Y.-B."/>
            <person name="Yu X.-L."/>
            <person name="Zeng H."/>
            <person name="Leung W.-K."/>
            <person name="Watt R.M."/>
        </authorList>
    </citation>
    <scope>NUCLEOTIDE SEQUENCE [LARGE SCALE GENOMIC DNA]</scope>
    <source>
        <strain evidence="2 3">OMZ 804</strain>
    </source>
</reference>
<dbReference type="InterPro" id="IPR029060">
    <property type="entry name" value="PIN-like_dom_sf"/>
</dbReference>
<dbReference type="RefSeq" id="WP_162664341.1">
    <property type="nucleotide sequence ID" value="NZ_CP048020.1"/>
</dbReference>
<dbReference type="Pfam" id="PF01850">
    <property type="entry name" value="PIN"/>
    <property type="match status" value="1"/>
</dbReference>
<evidence type="ECO:0000313" key="3">
    <source>
        <dbReference type="Proteomes" id="UP000464374"/>
    </source>
</evidence>